<dbReference type="CDD" id="cd06261">
    <property type="entry name" value="TM_PBP2"/>
    <property type="match status" value="1"/>
</dbReference>
<dbReference type="InterPro" id="IPR000515">
    <property type="entry name" value="MetI-like"/>
</dbReference>
<keyword evidence="10" id="KW-1185">Reference proteome</keyword>
<dbReference type="Gene3D" id="1.10.3720.10">
    <property type="entry name" value="MetI-like"/>
    <property type="match status" value="1"/>
</dbReference>
<dbReference type="InterPro" id="IPR035906">
    <property type="entry name" value="MetI-like_sf"/>
</dbReference>
<dbReference type="STRING" id="383372.Rcas_3564"/>
<accession>A7NPW7</accession>
<feature type="transmembrane region" description="Helical" evidence="7">
    <location>
        <begin position="28"/>
        <end position="57"/>
    </location>
</feature>
<evidence type="ECO:0000259" key="8">
    <source>
        <dbReference type="PROSITE" id="PS50928"/>
    </source>
</evidence>
<feature type="domain" description="ABC transmembrane type-1" evidence="8">
    <location>
        <begin position="83"/>
        <end position="298"/>
    </location>
</feature>
<evidence type="ECO:0000256" key="6">
    <source>
        <dbReference type="ARBA" id="ARBA00023136"/>
    </source>
</evidence>
<keyword evidence="5 7" id="KW-1133">Transmembrane helix</keyword>
<dbReference type="GO" id="GO:0055085">
    <property type="term" value="P:transmembrane transport"/>
    <property type="evidence" value="ECO:0007669"/>
    <property type="project" value="InterPro"/>
</dbReference>
<dbReference type="InterPro" id="IPR051393">
    <property type="entry name" value="ABC_transporter_permease"/>
</dbReference>
<dbReference type="GO" id="GO:0005886">
    <property type="term" value="C:plasma membrane"/>
    <property type="evidence" value="ECO:0007669"/>
    <property type="project" value="UniProtKB-SubCell"/>
</dbReference>
<dbReference type="PANTHER" id="PTHR30193:SF1">
    <property type="entry name" value="ABC TRANSPORTER PERMEASE PROTEIN YESP-RELATED"/>
    <property type="match status" value="1"/>
</dbReference>
<feature type="transmembrane region" description="Helical" evidence="7">
    <location>
        <begin position="124"/>
        <end position="144"/>
    </location>
</feature>
<dbReference type="RefSeq" id="WP_012122036.1">
    <property type="nucleotide sequence ID" value="NC_009767.1"/>
</dbReference>
<keyword evidence="2 7" id="KW-0813">Transport</keyword>
<feature type="transmembrane region" description="Helical" evidence="7">
    <location>
        <begin position="172"/>
        <end position="196"/>
    </location>
</feature>
<dbReference type="OrthoDB" id="2168559at2"/>
<dbReference type="PROSITE" id="PS50928">
    <property type="entry name" value="ABC_TM1"/>
    <property type="match status" value="1"/>
</dbReference>
<dbReference type="HOGENOM" id="CLU_016047_0_2_0"/>
<keyword evidence="3" id="KW-1003">Cell membrane</keyword>
<evidence type="ECO:0000256" key="5">
    <source>
        <dbReference type="ARBA" id="ARBA00022989"/>
    </source>
</evidence>
<dbReference type="EMBL" id="CP000804">
    <property type="protein sequence ID" value="ABU59613.1"/>
    <property type="molecule type" value="Genomic_DNA"/>
</dbReference>
<evidence type="ECO:0000256" key="2">
    <source>
        <dbReference type="ARBA" id="ARBA00022448"/>
    </source>
</evidence>
<comment type="similarity">
    <text evidence="7">Belongs to the binding-protein-dependent transport system permease family.</text>
</comment>
<evidence type="ECO:0000313" key="9">
    <source>
        <dbReference type="EMBL" id="ABU59613.1"/>
    </source>
</evidence>
<dbReference type="SUPFAM" id="SSF160964">
    <property type="entry name" value="MalF N-terminal region-like"/>
    <property type="match status" value="1"/>
</dbReference>
<proteinExistence type="inferred from homology"/>
<evidence type="ECO:0000256" key="4">
    <source>
        <dbReference type="ARBA" id="ARBA00022692"/>
    </source>
</evidence>
<evidence type="ECO:0000256" key="7">
    <source>
        <dbReference type="RuleBase" id="RU363032"/>
    </source>
</evidence>
<feature type="transmembrane region" description="Helical" evidence="7">
    <location>
        <begin position="221"/>
        <end position="242"/>
    </location>
</feature>
<dbReference type="Proteomes" id="UP000000263">
    <property type="component" value="Chromosome"/>
</dbReference>
<reference evidence="9 10" key="1">
    <citation type="submission" date="2007-08" db="EMBL/GenBank/DDBJ databases">
        <title>Complete sequence of Roseiflexus castenholzii DSM 13941.</title>
        <authorList>
            <consortium name="US DOE Joint Genome Institute"/>
            <person name="Copeland A."/>
            <person name="Lucas S."/>
            <person name="Lapidus A."/>
            <person name="Barry K."/>
            <person name="Glavina del Rio T."/>
            <person name="Dalin E."/>
            <person name="Tice H."/>
            <person name="Pitluck S."/>
            <person name="Thompson L.S."/>
            <person name="Brettin T."/>
            <person name="Bruce D."/>
            <person name="Detter J.C."/>
            <person name="Han C."/>
            <person name="Tapia R."/>
            <person name="Schmutz J."/>
            <person name="Larimer F."/>
            <person name="Land M."/>
            <person name="Hauser L."/>
            <person name="Kyrpides N."/>
            <person name="Mikhailova N."/>
            <person name="Bryant D.A."/>
            <person name="Hanada S."/>
            <person name="Tsukatani Y."/>
            <person name="Richardson P."/>
        </authorList>
    </citation>
    <scope>NUCLEOTIDE SEQUENCE [LARGE SCALE GENOMIC DNA]</scope>
    <source>
        <strain evidence="10">DSM 13941 / HLO8</strain>
    </source>
</reference>
<dbReference type="AlphaFoldDB" id="A7NPW7"/>
<name>A7NPW7_ROSCS</name>
<dbReference type="SUPFAM" id="SSF161098">
    <property type="entry name" value="MetI-like"/>
    <property type="match status" value="1"/>
</dbReference>
<feature type="transmembrane region" description="Helical" evidence="7">
    <location>
        <begin position="277"/>
        <end position="299"/>
    </location>
</feature>
<organism evidence="9 10">
    <name type="scientific">Roseiflexus castenholzii (strain DSM 13941 / HLO8)</name>
    <dbReference type="NCBI Taxonomy" id="383372"/>
    <lineage>
        <taxon>Bacteria</taxon>
        <taxon>Bacillati</taxon>
        <taxon>Chloroflexota</taxon>
        <taxon>Chloroflexia</taxon>
        <taxon>Chloroflexales</taxon>
        <taxon>Roseiflexineae</taxon>
        <taxon>Roseiflexaceae</taxon>
        <taxon>Roseiflexus</taxon>
    </lineage>
</organism>
<evidence type="ECO:0000313" key="10">
    <source>
        <dbReference type="Proteomes" id="UP000000263"/>
    </source>
</evidence>
<keyword evidence="4 7" id="KW-0812">Transmembrane</keyword>
<dbReference type="PANTHER" id="PTHR30193">
    <property type="entry name" value="ABC TRANSPORTER PERMEASE PROTEIN"/>
    <property type="match status" value="1"/>
</dbReference>
<keyword evidence="6 7" id="KW-0472">Membrane</keyword>
<sequence length="316" mass="35540">MDTPHPQPRIVVHPGTRRTNRRQRIEAINAYIFMAPAILGLLFFTLGPMVASLLLSFTEYNILTDPRWNGLANYERLFNDKLFWQSLRVSAIYSIISVPLGLVVALGLALLLNHKMRGILFFRSVYYLPTVISGVGVAMLWRWLFNGDYGIINIVLRNVGIRGPNWLFDETWALVALIIASLWGVGGTMLIFLAGLQGIPQELYEAAEIDGAGRWRQFTSITLPMISHVTFFNLVLGVIGALQVFTDAYVITGGGPNNATLFLSVYLYRHAFQYLNFGYAAAVAWVLFLIVLALTLLVFKSSPLWVYYESERPGRN</sequence>
<dbReference type="Pfam" id="PF00528">
    <property type="entry name" value="BPD_transp_1"/>
    <property type="match status" value="1"/>
</dbReference>
<gene>
    <name evidence="9" type="ordered locus">Rcas_3564</name>
</gene>
<comment type="subcellular location">
    <subcellularLocation>
        <location evidence="1 7">Cell membrane</location>
        <topology evidence="1 7">Multi-pass membrane protein</topology>
    </subcellularLocation>
</comment>
<dbReference type="KEGG" id="rca:Rcas_3564"/>
<evidence type="ECO:0000256" key="3">
    <source>
        <dbReference type="ARBA" id="ARBA00022475"/>
    </source>
</evidence>
<protein>
    <submittedName>
        <fullName evidence="9">Binding-protein-dependent transport systems inner membrane component</fullName>
    </submittedName>
</protein>
<feature type="transmembrane region" description="Helical" evidence="7">
    <location>
        <begin position="91"/>
        <end position="112"/>
    </location>
</feature>
<feature type="transmembrane region" description="Helical" evidence="7">
    <location>
        <begin position="248"/>
        <end position="268"/>
    </location>
</feature>
<evidence type="ECO:0000256" key="1">
    <source>
        <dbReference type="ARBA" id="ARBA00004651"/>
    </source>
</evidence>
<dbReference type="eggNOG" id="COG1175">
    <property type="taxonomic scope" value="Bacteria"/>
</dbReference>